<dbReference type="Proteomes" id="UP000321926">
    <property type="component" value="Unassembled WGS sequence"/>
</dbReference>
<dbReference type="SMART" id="SM00387">
    <property type="entry name" value="HATPase_c"/>
    <property type="match status" value="1"/>
</dbReference>
<dbReference type="SMART" id="SM00086">
    <property type="entry name" value="PAC"/>
    <property type="match status" value="3"/>
</dbReference>
<dbReference type="InterPro" id="IPR000700">
    <property type="entry name" value="PAS-assoc_C"/>
</dbReference>
<keyword evidence="6" id="KW-0175">Coiled coil</keyword>
<dbReference type="Pfam" id="PF02518">
    <property type="entry name" value="HATPase_c"/>
    <property type="match status" value="1"/>
</dbReference>
<feature type="transmembrane region" description="Helical" evidence="7">
    <location>
        <begin position="183"/>
        <end position="203"/>
    </location>
</feature>
<evidence type="ECO:0000313" key="11">
    <source>
        <dbReference type="EMBL" id="TXK44142.1"/>
    </source>
</evidence>
<dbReference type="PRINTS" id="PR00344">
    <property type="entry name" value="BCTRLSENSOR"/>
</dbReference>
<organism evidence="11 12">
    <name type="scientific">Pontibacter qinzhouensis</name>
    <dbReference type="NCBI Taxonomy" id="2603253"/>
    <lineage>
        <taxon>Bacteria</taxon>
        <taxon>Pseudomonadati</taxon>
        <taxon>Bacteroidota</taxon>
        <taxon>Cytophagia</taxon>
        <taxon>Cytophagales</taxon>
        <taxon>Hymenobacteraceae</taxon>
        <taxon>Pontibacter</taxon>
    </lineage>
</organism>
<dbReference type="InterPro" id="IPR003594">
    <property type="entry name" value="HATPase_dom"/>
</dbReference>
<comment type="catalytic activity">
    <reaction evidence="1">
        <text>ATP + protein L-histidine = ADP + protein N-phospho-L-histidine.</text>
        <dbReference type="EC" id="2.7.13.3"/>
    </reaction>
</comment>
<dbReference type="InterPro" id="IPR013655">
    <property type="entry name" value="PAS_fold_3"/>
</dbReference>
<dbReference type="InterPro" id="IPR001610">
    <property type="entry name" value="PAC"/>
</dbReference>
<evidence type="ECO:0000256" key="3">
    <source>
        <dbReference type="ARBA" id="ARBA00022553"/>
    </source>
</evidence>
<keyword evidence="4" id="KW-0808">Transferase</keyword>
<dbReference type="SMART" id="SM00091">
    <property type="entry name" value="PAS"/>
    <property type="match status" value="4"/>
</dbReference>
<dbReference type="CDD" id="cd00130">
    <property type="entry name" value="PAS"/>
    <property type="match status" value="3"/>
</dbReference>
<dbReference type="InterPro" id="IPR036097">
    <property type="entry name" value="HisK_dim/P_sf"/>
</dbReference>
<evidence type="ECO:0000256" key="1">
    <source>
        <dbReference type="ARBA" id="ARBA00000085"/>
    </source>
</evidence>
<dbReference type="EC" id="2.7.13.3" evidence="2"/>
<evidence type="ECO:0000259" key="10">
    <source>
        <dbReference type="PROSITE" id="PS50113"/>
    </source>
</evidence>
<feature type="domain" description="PAC" evidence="10">
    <location>
        <begin position="557"/>
        <end position="609"/>
    </location>
</feature>
<reference evidence="11 12" key="1">
    <citation type="submission" date="2019-08" db="EMBL/GenBank/DDBJ databases">
        <authorList>
            <person name="Shi S."/>
        </authorList>
    </citation>
    <scope>NUCLEOTIDE SEQUENCE [LARGE SCALE GENOMIC DNA]</scope>
    <source>
        <strain evidence="11 12">GY10130</strain>
    </source>
</reference>
<feature type="domain" description="PAS" evidence="9">
    <location>
        <begin position="370"/>
        <end position="393"/>
    </location>
</feature>
<proteinExistence type="predicted"/>
<evidence type="ECO:0000256" key="4">
    <source>
        <dbReference type="ARBA" id="ARBA00022679"/>
    </source>
</evidence>
<evidence type="ECO:0000259" key="9">
    <source>
        <dbReference type="PROSITE" id="PS50112"/>
    </source>
</evidence>
<feature type="domain" description="PAS" evidence="9">
    <location>
        <begin position="499"/>
        <end position="532"/>
    </location>
</feature>
<evidence type="ECO:0000256" key="5">
    <source>
        <dbReference type="ARBA" id="ARBA00022777"/>
    </source>
</evidence>
<keyword evidence="3" id="KW-0597">Phosphoprotein</keyword>
<dbReference type="SUPFAM" id="SSF55874">
    <property type="entry name" value="ATPase domain of HSP90 chaperone/DNA topoisomerase II/histidine kinase"/>
    <property type="match status" value="1"/>
</dbReference>
<dbReference type="PROSITE" id="PS50109">
    <property type="entry name" value="HIS_KIN"/>
    <property type="match status" value="1"/>
</dbReference>
<dbReference type="EMBL" id="VRTY01000052">
    <property type="protein sequence ID" value="TXK44142.1"/>
    <property type="molecule type" value="Genomic_DNA"/>
</dbReference>
<dbReference type="InterPro" id="IPR007891">
    <property type="entry name" value="CHASE3"/>
</dbReference>
<dbReference type="PROSITE" id="PS50113">
    <property type="entry name" value="PAC"/>
    <property type="match status" value="2"/>
</dbReference>
<dbReference type="SUPFAM" id="SSF47384">
    <property type="entry name" value="Homodimeric domain of signal transducing histidine kinase"/>
    <property type="match status" value="1"/>
</dbReference>
<keyword evidence="7" id="KW-0472">Membrane</keyword>
<dbReference type="PANTHER" id="PTHR43304">
    <property type="entry name" value="PHYTOCHROME-LIKE PROTEIN CPH1"/>
    <property type="match status" value="1"/>
</dbReference>
<evidence type="ECO:0000313" key="12">
    <source>
        <dbReference type="Proteomes" id="UP000321926"/>
    </source>
</evidence>
<dbReference type="Pfam" id="PF05227">
    <property type="entry name" value="CHASE3"/>
    <property type="match status" value="1"/>
</dbReference>
<feature type="domain" description="PAC" evidence="10">
    <location>
        <begin position="692"/>
        <end position="744"/>
    </location>
</feature>
<dbReference type="InterPro" id="IPR000014">
    <property type="entry name" value="PAS"/>
</dbReference>
<comment type="caution">
    <text evidence="11">The sequence shown here is derived from an EMBL/GenBank/DDBJ whole genome shotgun (WGS) entry which is preliminary data.</text>
</comment>
<keyword evidence="5" id="KW-0418">Kinase</keyword>
<dbReference type="Gene3D" id="3.30.450.20">
    <property type="entry name" value="PAS domain"/>
    <property type="match status" value="4"/>
</dbReference>
<feature type="coiled-coil region" evidence="6">
    <location>
        <begin position="144"/>
        <end position="181"/>
    </location>
</feature>
<accession>A0A5C8K3A1</accession>
<feature type="domain" description="Histidine kinase" evidence="8">
    <location>
        <begin position="762"/>
        <end position="976"/>
    </location>
</feature>
<dbReference type="Gene3D" id="3.30.565.10">
    <property type="entry name" value="Histidine kinase-like ATPase, C-terminal domain"/>
    <property type="match status" value="1"/>
</dbReference>
<feature type="transmembrane region" description="Helical" evidence="7">
    <location>
        <begin position="12"/>
        <end position="31"/>
    </location>
</feature>
<evidence type="ECO:0000256" key="7">
    <source>
        <dbReference type="SAM" id="Phobius"/>
    </source>
</evidence>
<evidence type="ECO:0000256" key="2">
    <source>
        <dbReference type="ARBA" id="ARBA00012438"/>
    </source>
</evidence>
<dbReference type="InterPro" id="IPR005467">
    <property type="entry name" value="His_kinase_dom"/>
</dbReference>
<dbReference type="RefSeq" id="WP_147922407.1">
    <property type="nucleotide sequence ID" value="NZ_VRTY01000052.1"/>
</dbReference>
<keyword evidence="7" id="KW-1133">Transmembrane helix</keyword>
<dbReference type="InterPro" id="IPR035965">
    <property type="entry name" value="PAS-like_dom_sf"/>
</dbReference>
<evidence type="ECO:0000259" key="8">
    <source>
        <dbReference type="PROSITE" id="PS50109"/>
    </source>
</evidence>
<dbReference type="Gene3D" id="2.10.70.100">
    <property type="match status" value="1"/>
</dbReference>
<gene>
    <name evidence="11" type="ORF">FVR03_14120</name>
</gene>
<dbReference type="PANTHER" id="PTHR43304:SF1">
    <property type="entry name" value="PAC DOMAIN-CONTAINING PROTEIN"/>
    <property type="match status" value="1"/>
</dbReference>
<dbReference type="GO" id="GO:0000155">
    <property type="term" value="F:phosphorelay sensor kinase activity"/>
    <property type="evidence" value="ECO:0007669"/>
    <property type="project" value="InterPro"/>
</dbReference>
<dbReference type="Gene3D" id="1.10.287.130">
    <property type="match status" value="1"/>
</dbReference>
<dbReference type="InterPro" id="IPR036890">
    <property type="entry name" value="HATPase_C_sf"/>
</dbReference>
<dbReference type="AlphaFoldDB" id="A0A5C8K3A1"/>
<dbReference type="PROSITE" id="PS50112">
    <property type="entry name" value="PAS"/>
    <property type="match status" value="2"/>
</dbReference>
<dbReference type="Pfam" id="PF08447">
    <property type="entry name" value="PAS_3"/>
    <property type="match status" value="1"/>
</dbReference>
<keyword evidence="7" id="KW-0812">Transmembrane</keyword>
<dbReference type="InterPro" id="IPR004358">
    <property type="entry name" value="Sig_transdc_His_kin-like_C"/>
</dbReference>
<dbReference type="OrthoDB" id="9811889at2"/>
<keyword evidence="12" id="KW-1185">Reference proteome</keyword>
<dbReference type="SUPFAM" id="SSF55785">
    <property type="entry name" value="PYP-like sensor domain (PAS domain)"/>
    <property type="match status" value="4"/>
</dbReference>
<protein>
    <recommendedName>
        <fullName evidence="2">histidine kinase</fullName>
        <ecNumber evidence="2">2.7.13.3</ecNumber>
    </recommendedName>
</protein>
<sequence>MIKVDKTQHTILLVFLVSFLCIAFFALKSFIDLKQAYLRSDSEIVTLRVLRAVGNLNNNLHNINESQNNYLLTGGSSHLAGYTEALDDFPNLLRQLHGNGVTDSLERAYIQQVLAYAEDYVEAVQRGMPTLGEATQPRADSLWLEQKSELLQQAEKYINSIEELERQNFAATDLARQKEIDRAFRVFLVFSMGMFFLFLFNFFQIKRSLFTRKKAEQTLDENQELFSTLFYKSATMLTLIDVDLGTVVDVNEASLRFFNNRKEGVIGRRPEDFAVKAAPEDQLNMERILSENEQIKDYEIKLNINDSEKYLSFSVDKINLGGKLYLLLSYIDVTDKKLAEEKLKESELLFSTLFYKSPVNFYICEVTQDRLLDVNENFLSFFGFTRQEVVGKTTASLQLWDDEEAYVSLLAGVKIIGGGANKELQVRKRSGELCYILIHGELLQLNGKDCMVGAFVDISASKLAEATIKRLNATLEQKVLERTKEISDYKFALDQSSIVAITDQDRRLRYVNDNFIKISGYSRQELIGQRHLTVSPAINADDVIKKIELAKQQGIIWKGEIRNQAKDGSIYWTDTTIVPFLDEKGVPYQFLSIRWDITDKKKGDSALLQAMHELEMSSNRLKEAQALAHLGSWEHNFKTGETVWSEETFRILGTTAAETTPSVSAFYNLVHPDDRSAVAAISRQLAQQTHGSSFECRIVRKDGLERHLFIQYDVFLDQDNKVIRWNGIAHDITERVLSQQEKDKVTADLIQRNKDLQQFNYIISHNLRAPVVNILGLTNLMDKLSPTTERFAECLKGVRVSVLKLDEVILDLNNILQIRQEIKEAKEDVSLSELVQDIETVLANRIMVEKAVITTHFNGLDQFYTLKSYLYSIFYNLVSNSIKYRRQDAPPHIQITGKLIQDKVQLVFSDNGLGINLARYNDKIFGLYKRFHFHTEGKGMGLFMVKTQVEILGGKISVESEEGKGTEFTLEFDAQEVLPAATAPHAGPISKKPGLV</sequence>
<name>A0A5C8K3A1_9BACT</name>
<evidence type="ECO:0000256" key="6">
    <source>
        <dbReference type="SAM" id="Coils"/>
    </source>
</evidence>
<dbReference type="InterPro" id="IPR052162">
    <property type="entry name" value="Sensor_kinase/Photoreceptor"/>
</dbReference>
<dbReference type="Pfam" id="PF13426">
    <property type="entry name" value="PAS_9"/>
    <property type="match status" value="3"/>
</dbReference>
<dbReference type="NCBIfam" id="TIGR00229">
    <property type="entry name" value="sensory_box"/>
    <property type="match status" value="4"/>
</dbReference>